<protein>
    <submittedName>
        <fullName evidence="1">Uncharacterized protein</fullName>
    </submittedName>
</protein>
<reference evidence="1 2" key="2">
    <citation type="journal article" date="2022" name="Mol. Ecol. Resour.">
        <title>The genomes of chicory, endive, great burdock and yacon provide insights into Asteraceae paleo-polyploidization history and plant inulin production.</title>
        <authorList>
            <person name="Fan W."/>
            <person name="Wang S."/>
            <person name="Wang H."/>
            <person name="Wang A."/>
            <person name="Jiang F."/>
            <person name="Liu H."/>
            <person name="Zhao H."/>
            <person name="Xu D."/>
            <person name="Zhang Y."/>
        </authorList>
    </citation>
    <scope>NUCLEOTIDE SEQUENCE [LARGE SCALE GENOMIC DNA]</scope>
    <source>
        <strain evidence="2">cv. Punajuju</strain>
        <tissue evidence="1">Leaves</tissue>
    </source>
</reference>
<name>A0ACB9CWM0_CICIN</name>
<dbReference type="EMBL" id="CM042013">
    <property type="protein sequence ID" value="KAI3738690.1"/>
    <property type="molecule type" value="Genomic_DNA"/>
</dbReference>
<evidence type="ECO:0000313" key="1">
    <source>
        <dbReference type="EMBL" id="KAI3738690.1"/>
    </source>
</evidence>
<reference evidence="2" key="1">
    <citation type="journal article" date="2022" name="Mol. Ecol. Resour.">
        <title>The genomes of chicory, endive, great burdock and yacon provide insights into Asteraceae palaeo-polyploidization history and plant inulin production.</title>
        <authorList>
            <person name="Fan W."/>
            <person name="Wang S."/>
            <person name="Wang H."/>
            <person name="Wang A."/>
            <person name="Jiang F."/>
            <person name="Liu H."/>
            <person name="Zhao H."/>
            <person name="Xu D."/>
            <person name="Zhang Y."/>
        </authorList>
    </citation>
    <scope>NUCLEOTIDE SEQUENCE [LARGE SCALE GENOMIC DNA]</scope>
    <source>
        <strain evidence="2">cv. Punajuju</strain>
    </source>
</reference>
<sequence length="218" mass="25320">MDNTTLRFSSILIAFIIVFCAPFAASQEVDDETEFSYDIKSPNGPDNWGKIHPEWRICNKGKLQSPIDLTRKRVQTTSRLRRLDRNYKPANTTLINRGHDMMLRWIGGGGHIRINGINYQLNQVHWHTPSEHTINGRRFNLELHMVHQSRKGRIAVVGIMYKIGRPDSLLSIVRTVSRAQVRIIRKAVHDDAEANARPIQPLNNRWLKLYRPHDHKNH</sequence>
<organism evidence="1 2">
    <name type="scientific">Cichorium intybus</name>
    <name type="common">Chicory</name>
    <dbReference type="NCBI Taxonomy" id="13427"/>
    <lineage>
        <taxon>Eukaryota</taxon>
        <taxon>Viridiplantae</taxon>
        <taxon>Streptophyta</taxon>
        <taxon>Embryophyta</taxon>
        <taxon>Tracheophyta</taxon>
        <taxon>Spermatophyta</taxon>
        <taxon>Magnoliopsida</taxon>
        <taxon>eudicotyledons</taxon>
        <taxon>Gunneridae</taxon>
        <taxon>Pentapetalae</taxon>
        <taxon>asterids</taxon>
        <taxon>campanulids</taxon>
        <taxon>Asterales</taxon>
        <taxon>Asteraceae</taxon>
        <taxon>Cichorioideae</taxon>
        <taxon>Cichorieae</taxon>
        <taxon>Cichoriinae</taxon>
        <taxon>Cichorium</taxon>
    </lineage>
</organism>
<gene>
    <name evidence="1" type="ORF">L2E82_28785</name>
</gene>
<evidence type="ECO:0000313" key="2">
    <source>
        <dbReference type="Proteomes" id="UP001055811"/>
    </source>
</evidence>
<comment type="caution">
    <text evidence="1">The sequence shown here is derived from an EMBL/GenBank/DDBJ whole genome shotgun (WGS) entry which is preliminary data.</text>
</comment>
<keyword evidence="2" id="KW-1185">Reference proteome</keyword>
<dbReference type="Proteomes" id="UP001055811">
    <property type="component" value="Linkage Group LG05"/>
</dbReference>
<accession>A0ACB9CWM0</accession>
<proteinExistence type="predicted"/>